<name>A0A4E9E3I4_GIBZA</name>
<dbReference type="GO" id="GO:0005634">
    <property type="term" value="C:nucleus"/>
    <property type="evidence" value="ECO:0007669"/>
    <property type="project" value="UniProtKB-SubCell"/>
</dbReference>
<dbReference type="SMART" id="SM00702">
    <property type="entry name" value="P4Hc"/>
    <property type="match status" value="1"/>
</dbReference>
<dbReference type="PROSITE" id="PS00463">
    <property type="entry name" value="ZN2_CY6_FUNGAL_1"/>
    <property type="match status" value="1"/>
</dbReference>
<dbReference type="InterPro" id="IPR006620">
    <property type="entry name" value="Pro_4_hyd_alph"/>
</dbReference>
<evidence type="ECO:0000256" key="7">
    <source>
        <dbReference type="ARBA" id="ARBA00023015"/>
    </source>
</evidence>
<feature type="domain" description="Fe2OG dioxygenase" evidence="12">
    <location>
        <begin position="973"/>
        <end position="1099"/>
    </location>
</feature>
<dbReference type="GO" id="GO:0051213">
    <property type="term" value="F:dioxygenase activity"/>
    <property type="evidence" value="ECO:0007669"/>
    <property type="project" value="UniProtKB-KW"/>
</dbReference>
<dbReference type="InterPro" id="IPR005123">
    <property type="entry name" value="Oxoglu/Fe-dep_dioxygenase_dom"/>
</dbReference>
<evidence type="ECO:0000256" key="3">
    <source>
        <dbReference type="ARBA" id="ARBA00022723"/>
    </source>
</evidence>
<evidence type="ECO:0000256" key="10">
    <source>
        <dbReference type="SAM" id="MobiDB-lite"/>
    </source>
</evidence>
<dbReference type="InterPro" id="IPR036864">
    <property type="entry name" value="Zn2-C6_fun-type_DNA-bd_sf"/>
</dbReference>
<dbReference type="GO" id="GO:0006351">
    <property type="term" value="P:DNA-templated transcription"/>
    <property type="evidence" value="ECO:0007669"/>
    <property type="project" value="InterPro"/>
</dbReference>
<evidence type="ECO:0000256" key="1">
    <source>
        <dbReference type="ARBA" id="ARBA00001961"/>
    </source>
</evidence>
<dbReference type="InterPro" id="IPR050815">
    <property type="entry name" value="TF_fung"/>
</dbReference>
<dbReference type="PROSITE" id="PS51471">
    <property type="entry name" value="FE2OG_OXY"/>
    <property type="match status" value="1"/>
</dbReference>
<organism evidence="13">
    <name type="scientific">Gibberella zeae</name>
    <name type="common">Wheat head blight fungus</name>
    <name type="synonym">Fusarium graminearum</name>
    <dbReference type="NCBI Taxonomy" id="5518"/>
    <lineage>
        <taxon>Eukaryota</taxon>
        <taxon>Fungi</taxon>
        <taxon>Dikarya</taxon>
        <taxon>Ascomycota</taxon>
        <taxon>Pezizomycotina</taxon>
        <taxon>Sordariomycetes</taxon>
        <taxon>Hypocreomycetidae</taxon>
        <taxon>Hypocreales</taxon>
        <taxon>Nectriaceae</taxon>
        <taxon>Fusarium</taxon>
    </lineage>
</organism>
<accession>A0A4E9E3I4</accession>
<dbReference type="GO" id="GO:0003677">
    <property type="term" value="F:DNA binding"/>
    <property type="evidence" value="ECO:0007669"/>
    <property type="project" value="InterPro"/>
</dbReference>
<dbReference type="SMART" id="SM00066">
    <property type="entry name" value="GAL4"/>
    <property type="match status" value="1"/>
</dbReference>
<dbReference type="InterPro" id="IPR044862">
    <property type="entry name" value="Pro_4_hyd_alph_FE2OG_OXY"/>
</dbReference>
<keyword evidence="9" id="KW-0539">Nucleus</keyword>
<dbReference type="CDD" id="cd12148">
    <property type="entry name" value="fungal_TF_MHR"/>
    <property type="match status" value="1"/>
</dbReference>
<evidence type="ECO:0000259" key="11">
    <source>
        <dbReference type="PROSITE" id="PS50048"/>
    </source>
</evidence>
<proteinExistence type="predicted"/>
<dbReference type="GO" id="GO:0031418">
    <property type="term" value="F:L-ascorbic acid binding"/>
    <property type="evidence" value="ECO:0007669"/>
    <property type="project" value="InterPro"/>
</dbReference>
<dbReference type="InterPro" id="IPR007219">
    <property type="entry name" value="XnlR_reg_dom"/>
</dbReference>
<evidence type="ECO:0000313" key="13">
    <source>
        <dbReference type="EMBL" id="VIO60666.1"/>
    </source>
</evidence>
<protein>
    <recommendedName>
        <fullName evidence="14">Zn(2)-C6 fungal-type domain-containing protein</fullName>
    </recommendedName>
</protein>
<evidence type="ECO:0000256" key="4">
    <source>
        <dbReference type="ARBA" id="ARBA00022964"/>
    </source>
</evidence>
<keyword evidence="4" id="KW-0223">Dioxygenase</keyword>
<feature type="region of interest" description="Disordered" evidence="10">
    <location>
        <begin position="669"/>
        <end position="696"/>
    </location>
</feature>
<keyword evidence="5" id="KW-0560">Oxidoreductase</keyword>
<feature type="domain" description="Zn(2)-C6 fungal-type" evidence="11">
    <location>
        <begin position="23"/>
        <end position="51"/>
    </location>
</feature>
<gene>
    <name evidence="13" type="ORF">FUG_LOCUS407445</name>
</gene>
<dbReference type="CDD" id="cd00067">
    <property type="entry name" value="GAL4"/>
    <property type="match status" value="1"/>
</dbReference>
<dbReference type="InterPro" id="IPR001138">
    <property type="entry name" value="Zn2Cys6_DnaBD"/>
</dbReference>
<dbReference type="Pfam" id="PF13640">
    <property type="entry name" value="2OG-FeII_Oxy_3"/>
    <property type="match status" value="1"/>
</dbReference>
<comment type="cofactor">
    <cofactor evidence="1">
        <name>L-ascorbate</name>
        <dbReference type="ChEBI" id="CHEBI:38290"/>
    </cofactor>
</comment>
<feature type="compositionally biased region" description="Polar residues" evidence="10">
    <location>
        <begin position="729"/>
        <end position="763"/>
    </location>
</feature>
<dbReference type="PANTHER" id="PTHR47338:SF10">
    <property type="entry name" value="TRANSCRIPTION FACTOR DOMAIN-CONTAINING PROTEIN-RELATED"/>
    <property type="match status" value="1"/>
</dbReference>
<dbReference type="FunFam" id="2.60.120.620:FF:000027">
    <property type="entry name" value="Oxidoreductase, 2OG-Fe(II) oxygenase family family"/>
    <property type="match status" value="1"/>
</dbReference>
<dbReference type="Gene3D" id="4.10.240.10">
    <property type="entry name" value="Zn(2)-C6 fungal-type DNA-binding domain"/>
    <property type="match status" value="1"/>
</dbReference>
<sequence>MPLDINESDPSGPPESSKTEPLACVSCRARKLKCDRIKPACARCVKVSNDCEEAEFQEEKRQRARGSLRFATDIQTLLIYNQVADKVFTAQVEDYLKEVNKNSSEEKTDDGSPIYPNQHHADFGGVVSPGIPGLVNDFSDPSLSSFPPSAFDQQSNDVNPSFDAQLMSLGMSEPLPPDDVMEELNNIFFQNQYRLIPIVHPGRYLQSFYGPMPRRPPMCLRYAIWALAAAGNVKYDEYHDIFYRRSRQYMEADTMKGHGEVFISIQHAQTWALVAFYEAKMLLFTRSTISVANCVRLCHMMGLNRLDGDNVGMPPSLGPPITWAELEERRRIFWGVFAADSHCCISTGWPTLIDSDDIATRLPASEEAFVQDRKEEAPFLDDAIQGAQYTGFAGTIVTCQINKLVLRHIHRSKPDSRCEDLMNGSFWTRHRDLDNTLSSLFMFLPENFRLPENIRDVSALHLNMNLHAAIICIHHAAVEKAERYKLPGHVKQGSVARLRAAAEEIANLMRLTSNVTLFFKSPLSALSLYCAATVYIYLAKESPATGLNAMDVSNFQLIIQCMEAIARVHTITRSFLHQTCVDIEKIGLDSVIQMPSLRRYRDTFGPSKSQIPILARTPVSNHSGPSPIVSRSEKQLEAEQTRLNNITHLMGVTVGKTCYQALLGSAYRNIRPDPMNNKRKRAGESPAPTSVPSMRNNNALDLNLDHNFKGTGMWSASFSPQITTLGGISLPDRTNSSTASSPVNQVSNSGSYTRTASGSSHTSPDIGLGNTAEENRIDLRAFQDRISTPIWQSTEETLFAQMATNTLGTDGADTWGILTAVDLSWDAEGLSAERFVAFLVVFSNPIGDFFYPNRAAQVKDASPRPKLNESLLAIDAPNATAPECAPDGYLARIVSREPLIVYLEGFLNQEEREHLLDISEPIFVPSTITSNGEATHRDASVRDSDVAVIPRTDSVRCIESRTRALQGWRPELWIERLRTQRYGPGGHYNHHFDWSHNSRGWGRVSSLMAWVGGSDDLKGGGTEFPLVKRPVEKEWCRFIECGDGGEDKSEVGVVFKVLPGNAVYWENFAADGRGYDETWHAGLPVDKGTKVGLNIWSFGRI</sequence>
<evidence type="ECO:0000256" key="6">
    <source>
        <dbReference type="ARBA" id="ARBA00023004"/>
    </source>
</evidence>
<dbReference type="SUPFAM" id="SSF57701">
    <property type="entry name" value="Zn2/Cys6 DNA-binding domain"/>
    <property type="match status" value="1"/>
</dbReference>
<dbReference type="GO" id="GO:0000981">
    <property type="term" value="F:DNA-binding transcription factor activity, RNA polymerase II-specific"/>
    <property type="evidence" value="ECO:0007669"/>
    <property type="project" value="InterPro"/>
</dbReference>
<keyword evidence="3" id="KW-0479">Metal-binding</keyword>
<dbReference type="GO" id="GO:0008270">
    <property type="term" value="F:zinc ion binding"/>
    <property type="evidence" value="ECO:0007669"/>
    <property type="project" value="InterPro"/>
</dbReference>
<dbReference type="PANTHER" id="PTHR47338">
    <property type="entry name" value="ZN(II)2CYS6 TRANSCRIPTION FACTOR (EUROFUNG)-RELATED"/>
    <property type="match status" value="1"/>
</dbReference>
<dbReference type="Pfam" id="PF04082">
    <property type="entry name" value="Fungal_trans"/>
    <property type="match status" value="1"/>
</dbReference>
<evidence type="ECO:0000256" key="2">
    <source>
        <dbReference type="ARBA" id="ARBA00004123"/>
    </source>
</evidence>
<evidence type="ECO:0000256" key="8">
    <source>
        <dbReference type="ARBA" id="ARBA00023163"/>
    </source>
</evidence>
<reference evidence="13" key="1">
    <citation type="submission" date="2019-04" db="EMBL/GenBank/DDBJ databases">
        <authorList>
            <person name="Melise S."/>
            <person name="Noan J."/>
            <person name="Okalmin O."/>
        </authorList>
    </citation>
    <scope>NUCLEOTIDE SEQUENCE</scope>
    <source>
        <strain evidence="13">FN9</strain>
    </source>
</reference>
<feature type="region of interest" description="Disordered" evidence="10">
    <location>
        <begin position="729"/>
        <end position="771"/>
    </location>
</feature>
<evidence type="ECO:0000256" key="9">
    <source>
        <dbReference type="ARBA" id="ARBA00023242"/>
    </source>
</evidence>
<dbReference type="EMBL" id="CAAKMV010000146">
    <property type="protein sequence ID" value="VIO60666.1"/>
    <property type="molecule type" value="Genomic_DNA"/>
</dbReference>
<evidence type="ECO:0000259" key="12">
    <source>
        <dbReference type="PROSITE" id="PS51471"/>
    </source>
</evidence>
<dbReference type="Gene3D" id="2.60.120.620">
    <property type="entry name" value="q2cbj1_9rhob like domain"/>
    <property type="match status" value="1"/>
</dbReference>
<keyword evidence="6" id="KW-0408">Iron</keyword>
<feature type="region of interest" description="Disordered" evidence="10">
    <location>
        <begin position="1"/>
        <end position="21"/>
    </location>
</feature>
<dbReference type="PROSITE" id="PS50048">
    <property type="entry name" value="ZN2_CY6_FUNGAL_2"/>
    <property type="match status" value="1"/>
</dbReference>
<dbReference type="Pfam" id="PF00172">
    <property type="entry name" value="Zn_clus"/>
    <property type="match status" value="1"/>
</dbReference>
<evidence type="ECO:0008006" key="14">
    <source>
        <dbReference type="Google" id="ProtNLM"/>
    </source>
</evidence>
<dbReference type="SMART" id="SM00906">
    <property type="entry name" value="Fungal_trans"/>
    <property type="match status" value="1"/>
</dbReference>
<dbReference type="AlphaFoldDB" id="A0A4E9E3I4"/>
<dbReference type="GO" id="GO:0016705">
    <property type="term" value="F:oxidoreductase activity, acting on paired donors, with incorporation or reduction of molecular oxygen"/>
    <property type="evidence" value="ECO:0007669"/>
    <property type="project" value="InterPro"/>
</dbReference>
<dbReference type="GO" id="GO:0005506">
    <property type="term" value="F:iron ion binding"/>
    <property type="evidence" value="ECO:0007669"/>
    <property type="project" value="InterPro"/>
</dbReference>
<keyword evidence="7" id="KW-0805">Transcription regulation</keyword>
<keyword evidence="8" id="KW-0804">Transcription</keyword>
<comment type="subcellular location">
    <subcellularLocation>
        <location evidence="2">Nucleus</location>
    </subcellularLocation>
</comment>
<evidence type="ECO:0000256" key="5">
    <source>
        <dbReference type="ARBA" id="ARBA00023002"/>
    </source>
</evidence>